<evidence type="ECO:0000256" key="8">
    <source>
        <dbReference type="ARBA" id="ARBA00039666"/>
    </source>
</evidence>
<proteinExistence type="inferred from homology"/>
<dbReference type="InterPro" id="IPR006439">
    <property type="entry name" value="HAD-SF_hydro_IA"/>
</dbReference>
<sequence length="252" mass="27753">MVRGVLLDISGVLYQDDEPLPGAVAAVQKLQQAGIDFRLLTNTSRRTAEAIYYDLKRMGFAISEQQLYTAPRAMLDYLQLKDLRPYCLMHPNLETEFARLNHTNPNAVVVCDAGERFDYKGLNKAFQVLMNDGAELLAIGENRYFRSRNRLQLDAGPFVKALEYASGKQAKVLGKPAKAFFDSALHSLNLPADEVLMVGDDVESDVSGAQRAGLRACLVKTGKYRVGDEASAPDALLADDLLQLVEEQVLAA</sequence>
<evidence type="ECO:0000256" key="2">
    <source>
        <dbReference type="ARBA" id="ARBA00004496"/>
    </source>
</evidence>
<comment type="caution">
    <text evidence="9">The sequence shown here is derived from an EMBL/GenBank/DDBJ whole genome shotgun (WGS) entry which is preliminary data.</text>
</comment>
<dbReference type="RefSeq" id="WP_183411393.1">
    <property type="nucleotide sequence ID" value="NZ_JACHWY010000003.1"/>
</dbReference>
<keyword evidence="5" id="KW-0479">Metal-binding</keyword>
<evidence type="ECO:0000256" key="4">
    <source>
        <dbReference type="ARBA" id="ARBA00022490"/>
    </source>
</evidence>
<evidence type="ECO:0000313" key="10">
    <source>
        <dbReference type="Proteomes" id="UP000537130"/>
    </source>
</evidence>
<dbReference type="Proteomes" id="UP000537130">
    <property type="component" value="Unassembled WGS sequence"/>
</dbReference>
<evidence type="ECO:0000256" key="5">
    <source>
        <dbReference type="ARBA" id="ARBA00022723"/>
    </source>
</evidence>
<evidence type="ECO:0000256" key="6">
    <source>
        <dbReference type="ARBA" id="ARBA00022801"/>
    </source>
</evidence>
<evidence type="ECO:0000256" key="3">
    <source>
        <dbReference type="ARBA" id="ARBA00007958"/>
    </source>
</evidence>
<keyword evidence="4" id="KW-0963">Cytoplasm</keyword>
<evidence type="ECO:0000256" key="7">
    <source>
        <dbReference type="ARBA" id="ARBA00022842"/>
    </source>
</evidence>
<reference evidence="9 10" key="1">
    <citation type="submission" date="2020-08" db="EMBL/GenBank/DDBJ databases">
        <title>Genomic Encyclopedia of Type Strains, Phase III (KMG-III): the genomes of soil and plant-associated and newly described type strains.</title>
        <authorList>
            <person name="Whitman W."/>
        </authorList>
    </citation>
    <scope>NUCLEOTIDE SEQUENCE [LARGE SCALE GENOMIC DNA]</scope>
    <source>
        <strain evidence="9 10">CECT 8654</strain>
    </source>
</reference>
<keyword evidence="10" id="KW-1185">Reference proteome</keyword>
<dbReference type="GO" id="GO:0016462">
    <property type="term" value="F:pyrophosphatase activity"/>
    <property type="evidence" value="ECO:0007669"/>
    <property type="project" value="UniProtKB-ARBA"/>
</dbReference>
<keyword evidence="6 9" id="KW-0378">Hydrolase</keyword>
<gene>
    <name evidence="9" type="ORF">FHR99_002886</name>
</gene>
<dbReference type="Pfam" id="PF13242">
    <property type="entry name" value="Hydrolase_like"/>
    <property type="match status" value="1"/>
</dbReference>
<accession>A0A7W4W868</accession>
<organism evidence="9 10">
    <name type="scientific">Litorivivens lipolytica</name>
    <dbReference type="NCBI Taxonomy" id="1524264"/>
    <lineage>
        <taxon>Bacteria</taxon>
        <taxon>Pseudomonadati</taxon>
        <taxon>Pseudomonadota</taxon>
        <taxon>Gammaproteobacteria</taxon>
        <taxon>Litorivivens</taxon>
    </lineage>
</organism>
<dbReference type="SUPFAM" id="SSF56784">
    <property type="entry name" value="HAD-like"/>
    <property type="match status" value="1"/>
</dbReference>
<dbReference type="FunFam" id="3.40.50.1000:FF:000051">
    <property type="entry name" value="Phospholysine phosphohistidine inorganic pyrophosphate phosphatase"/>
    <property type="match status" value="1"/>
</dbReference>
<dbReference type="NCBIfam" id="TIGR01460">
    <property type="entry name" value="HAD-SF-IIA"/>
    <property type="match status" value="1"/>
</dbReference>
<name>A0A7W4W868_9GAMM</name>
<dbReference type="AlphaFoldDB" id="A0A7W4W868"/>
<dbReference type="GO" id="GO:0005737">
    <property type="term" value="C:cytoplasm"/>
    <property type="evidence" value="ECO:0007669"/>
    <property type="project" value="UniProtKB-SubCell"/>
</dbReference>
<comment type="subcellular location">
    <subcellularLocation>
        <location evidence="2">Cytoplasm</location>
    </subcellularLocation>
</comment>
<dbReference type="EMBL" id="JACHWY010000003">
    <property type="protein sequence ID" value="MBB3048612.1"/>
    <property type="molecule type" value="Genomic_DNA"/>
</dbReference>
<dbReference type="NCBIfam" id="TIGR01458">
    <property type="entry name" value="HAD-SF-IIA-hyp3"/>
    <property type="match status" value="1"/>
</dbReference>
<evidence type="ECO:0000313" key="9">
    <source>
        <dbReference type="EMBL" id="MBB3048612.1"/>
    </source>
</evidence>
<comment type="similarity">
    <text evidence="3">Belongs to the HAD-like hydrolase superfamily.</text>
</comment>
<dbReference type="Pfam" id="PF13344">
    <property type="entry name" value="Hydrolase_6"/>
    <property type="match status" value="1"/>
</dbReference>
<dbReference type="InterPro" id="IPR006357">
    <property type="entry name" value="HAD-SF_hydro_IIA"/>
</dbReference>
<evidence type="ECO:0000256" key="1">
    <source>
        <dbReference type="ARBA" id="ARBA00001946"/>
    </source>
</evidence>
<protein>
    <recommendedName>
        <fullName evidence="8">Haloacid dehalogenase-like hydrolase domain-containing protein 2</fullName>
    </recommendedName>
</protein>
<dbReference type="PANTHER" id="PTHR19288">
    <property type="entry name" value="4-NITROPHENYLPHOSPHATASE-RELATED"/>
    <property type="match status" value="1"/>
</dbReference>
<dbReference type="Gene3D" id="3.40.50.1000">
    <property type="entry name" value="HAD superfamily/HAD-like"/>
    <property type="match status" value="2"/>
</dbReference>
<keyword evidence="7" id="KW-0460">Magnesium</keyword>
<dbReference type="InterPro" id="IPR006355">
    <property type="entry name" value="LHPP/HDHD2"/>
</dbReference>
<dbReference type="NCBIfam" id="TIGR01549">
    <property type="entry name" value="HAD-SF-IA-v1"/>
    <property type="match status" value="1"/>
</dbReference>
<dbReference type="GO" id="GO:0016791">
    <property type="term" value="F:phosphatase activity"/>
    <property type="evidence" value="ECO:0007669"/>
    <property type="project" value="InterPro"/>
</dbReference>
<dbReference type="InterPro" id="IPR023214">
    <property type="entry name" value="HAD_sf"/>
</dbReference>
<dbReference type="PANTHER" id="PTHR19288:SF46">
    <property type="entry name" value="HALOACID DEHALOGENASE-LIKE HYDROLASE DOMAIN-CONTAINING PROTEIN 2"/>
    <property type="match status" value="1"/>
</dbReference>
<dbReference type="GO" id="GO:0046872">
    <property type="term" value="F:metal ion binding"/>
    <property type="evidence" value="ECO:0007669"/>
    <property type="project" value="UniProtKB-KW"/>
</dbReference>
<dbReference type="InterPro" id="IPR036412">
    <property type="entry name" value="HAD-like_sf"/>
</dbReference>
<comment type="cofactor">
    <cofactor evidence="1">
        <name>Mg(2+)</name>
        <dbReference type="ChEBI" id="CHEBI:18420"/>
    </cofactor>
</comment>